<dbReference type="InterPro" id="IPR009003">
    <property type="entry name" value="Peptidase_S1_PA"/>
</dbReference>
<dbReference type="SMART" id="SM00020">
    <property type="entry name" value="Tryp_SPc"/>
    <property type="match status" value="1"/>
</dbReference>
<dbReference type="PROSITE" id="PS00134">
    <property type="entry name" value="TRYPSIN_HIS"/>
    <property type="match status" value="1"/>
</dbReference>
<keyword evidence="6" id="KW-1185">Reference proteome</keyword>
<keyword evidence="2" id="KW-0378">Hydrolase</keyword>
<evidence type="ECO:0000256" key="1">
    <source>
        <dbReference type="ARBA" id="ARBA00023157"/>
    </source>
</evidence>
<feature type="signal peptide" evidence="3">
    <location>
        <begin position="1"/>
        <end position="22"/>
    </location>
</feature>
<dbReference type="GO" id="GO:0004252">
    <property type="term" value="F:serine-type endopeptidase activity"/>
    <property type="evidence" value="ECO:0007669"/>
    <property type="project" value="InterPro"/>
</dbReference>
<accession>A0A8J3FR38</accession>
<comment type="caution">
    <text evidence="5">The sequence shown here is derived from an EMBL/GenBank/DDBJ whole genome shotgun (WGS) entry which is preliminary data.</text>
</comment>
<evidence type="ECO:0000256" key="2">
    <source>
        <dbReference type="RuleBase" id="RU363034"/>
    </source>
</evidence>
<dbReference type="SUPFAM" id="SSF50494">
    <property type="entry name" value="Trypsin-like serine proteases"/>
    <property type="match status" value="1"/>
</dbReference>
<dbReference type="CDD" id="cd00190">
    <property type="entry name" value="Tryp_SPc"/>
    <property type="match status" value="1"/>
</dbReference>
<gene>
    <name evidence="5" type="ORF">GCM10012284_48800</name>
</gene>
<dbReference type="PANTHER" id="PTHR24252:SF7">
    <property type="entry name" value="HYALIN"/>
    <property type="match status" value="1"/>
</dbReference>
<dbReference type="RefSeq" id="WP_189081636.1">
    <property type="nucleotide sequence ID" value="NZ_BMMX01000030.1"/>
</dbReference>
<dbReference type="Pfam" id="PF00089">
    <property type="entry name" value="Trypsin"/>
    <property type="match status" value="1"/>
</dbReference>
<reference evidence="5" key="1">
    <citation type="journal article" date="2014" name="Int. J. Syst. Evol. Microbiol.">
        <title>Complete genome sequence of Corynebacterium casei LMG S-19264T (=DSM 44701T), isolated from a smear-ripened cheese.</title>
        <authorList>
            <consortium name="US DOE Joint Genome Institute (JGI-PGF)"/>
            <person name="Walter F."/>
            <person name="Albersmeier A."/>
            <person name="Kalinowski J."/>
            <person name="Ruckert C."/>
        </authorList>
    </citation>
    <scope>NUCLEOTIDE SEQUENCE</scope>
    <source>
        <strain evidence="5">CGMCC 4.7299</strain>
    </source>
</reference>
<dbReference type="Proteomes" id="UP000656042">
    <property type="component" value="Unassembled WGS sequence"/>
</dbReference>
<dbReference type="AlphaFoldDB" id="A0A8J3FR38"/>
<proteinExistence type="predicted"/>
<evidence type="ECO:0000313" key="6">
    <source>
        <dbReference type="Proteomes" id="UP000656042"/>
    </source>
</evidence>
<name>A0A8J3FR38_9ACTN</name>
<protein>
    <submittedName>
        <fullName evidence="5">Trypsin</fullName>
    </submittedName>
</protein>
<organism evidence="5 6">
    <name type="scientific">Mangrovihabitans endophyticus</name>
    <dbReference type="NCBI Taxonomy" id="1751298"/>
    <lineage>
        <taxon>Bacteria</taxon>
        <taxon>Bacillati</taxon>
        <taxon>Actinomycetota</taxon>
        <taxon>Actinomycetes</taxon>
        <taxon>Micromonosporales</taxon>
        <taxon>Micromonosporaceae</taxon>
        <taxon>Mangrovihabitans</taxon>
    </lineage>
</organism>
<dbReference type="Gene3D" id="2.40.10.10">
    <property type="entry name" value="Trypsin-like serine proteases"/>
    <property type="match status" value="2"/>
</dbReference>
<dbReference type="PROSITE" id="PS00135">
    <property type="entry name" value="TRYPSIN_SER"/>
    <property type="match status" value="1"/>
</dbReference>
<dbReference type="PANTHER" id="PTHR24252">
    <property type="entry name" value="ACROSIN-RELATED"/>
    <property type="match status" value="1"/>
</dbReference>
<sequence>MVRKVASLLLVGLLAGPVGVCAQAGPAAATRAGMSTGAEVSAGTDDRPTARVVGGAPAPAHRFPWMVRLSMGCGGTLTAPRVVLTAGHCVAGTGPDTGITVIAGTTDLGSSRRIVARSVAVVRAPGFRDPLHGDDWALIKLDRKLPLPPLVLTRGTSGDHGKFLIMGWGQTGEDQPYQQTRLRYATVTSVGDATCAKAYRKVGVKLVTKESLCAGRAGVDTCQGDSGGPLVRRDAKGRYWQAGIVSWGLGCARPGYPGVYTQISAFRTAIRKATRKLG</sequence>
<evidence type="ECO:0000313" key="5">
    <source>
        <dbReference type="EMBL" id="GGL08491.1"/>
    </source>
</evidence>
<dbReference type="PROSITE" id="PS50240">
    <property type="entry name" value="TRYPSIN_DOM"/>
    <property type="match status" value="1"/>
</dbReference>
<reference evidence="5" key="2">
    <citation type="submission" date="2020-09" db="EMBL/GenBank/DDBJ databases">
        <authorList>
            <person name="Sun Q."/>
            <person name="Zhou Y."/>
        </authorList>
    </citation>
    <scope>NUCLEOTIDE SEQUENCE</scope>
    <source>
        <strain evidence="5">CGMCC 4.7299</strain>
    </source>
</reference>
<keyword evidence="3" id="KW-0732">Signal</keyword>
<keyword evidence="2" id="KW-0720">Serine protease</keyword>
<dbReference type="GO" id="GO:0006508">
    <property type="term" value="P:proteolysis"/>
    <property type="evidence" value="ECO:0007669"/>
    <property type="project" value="UniProtKB-KW"/>
</dbReference>
<dbReference type="InterPro" id="IPR001254">
    <property type="entry name" value="Trypsin_dom"/>
</dbReference>
<feature type="chain" id="PRO_5035324618" evidence="3">
    <location>
        <begin position="23"/>
        <end position="278"/>
    </location>
</feature>
<dbReference type="InterPro" id="IPR043504">
    <property type="entry name" value="Peptidase_S1_PA_chymotrypsin"/>
</dbReference>
<feature type="domain" description="Peptidase S1" evidence="4">
    <location>
        <begin position="52"/>
        <end position="275"/>
    </location>
</feature>
<evidence type="ECO:0000256" key="3">
    <source>
        <dbReference type="SAM" id="SignalP"/>
    </source>
</evidence>
<dbReference type="PRINTS" id="PR00722">
    <property type="entry name" value="CHYMOTRYPSIN"/>
</dbReference>
<keyword evidence="1" id="KW-1015">Disulfide bond</keyword>
<dbReference type="InterPro" id="IPR018114">
    <property type="entry name" value="TRYPSIN_HIS"/>
</dbReference>
<dbReference type="FunFam" id="2.40.10.10:FF:000002">
    <property type="entry name" value="Transmembrane protease serine"/>
    <property type="match status" value="1"/>
</dbReference>
<dbReference type="EMBL" id="BMMX01000030">
    <property type="protein sequence ID" value="GGL08491.1"/>
    <property type="molecule type" value="Genomic_DNA"/>
</dbReference>
<dbReference type="InterPro" id="IPR033116">
    <property type="entry name" value="TRYPSIN_SER"/>
</dbReference>
<dbReference type="InterPro" id="IPR001314">
    <property type="entry name" value="Peptidase_S1A"/>
</dbReference>
<keyword evidence="2" id="KW-0645">Protease</keyword>
<evidence type="ECO:0000259" key="4">
    <source>
        <dbReference type="PROSITE" id="PS50240"/>
    </source>
</evidence>